<feature type="region of interest" description="Disordered" evidence="3">
    <location>
        <begin position="249"/>
        <end position="277"/>
    </location>
</feature>
<dbReference type="SUPFAM" id="SSF103657">
    <property type="entry name" value="BAR/IMD domain-like"/>
    <property type="match status" value="1"/>
</dbReference>
<dbReference type="InterPro" id="IPR027267">
    <property type="entry name" value="AH/BAR_dom_sf"/>
</dbReference>
<dbReference type="PROSITE" id="PS51021">
    <property type="entry name" value="BAR"/>
    <property type="match status" value="1"/>
</dbReference>
<accession>A0A077WAG5</accession>
<reference evidence="6" key="1">
    <citation type="journal article" date="2014" name="Genome Announc.">
        <title>De novo whole-genome sequence and genome annotation of Lichtheimia ramosa.</title>
        <authorList>
            <person name="Linde J."/>
            <person name="Schwartze V."/>
            <person name="Binder U."/>
            <person name="Lass-Florl C."/>
            <person name="Voigt K."/>
            <person name="Horn F."/>
        </authorList>
    </citation>
    <scope>NUCLEOTIDE SEQUENCE</scope>
    <source>
        <strain evidence="6">JMRC FSU:6197</strain>
    </source>
</reference>
<dbReference type="GO" id="GO:0008289">
    <property type="term" value="F:lipid binding"/>
    <property type="evidence" value="ECO:0007669"/>
    <property type="project" value="TreeGrafter"/>
</dbReference>
<keyword evidence="1 2" id="KW-0728">SH3 domain</keyword>
<evidence type="ECO:0008006" key="7">
    <source>
        <dbReference type="Google" id="ProtNLM"/>
    </source>
</evidence>
<dbReference type="InterPro" id="IPR001452">
    <property type="entry name" value="SH3_domain"/>
</dbReference>
<dbReference type="EMBL" id="LK023313">
    <property type="protein sequence ID" value="CDS03103.1"/>
    <property type="molecule type" value="Genomic_DNA"/>
</dbReference>
<dbReference type="GO" id="GO:0015629">
    <property type="term" value="C:actin cytoskeleton"/>
    <property type="evidence" value="ECO:0007669"/>
    <property type="project" value="TreeGrafter"/>
</dbReference>
<dbReference type="SMART" id="SM00326">
    <property type="entry name" value="SH3"/>
    <property type="match status" value="1"/>
</dbReference>
<dbReference type="Gene3D" id="2.30.30.40">
    <property type="entry name" value="SH3 Domains"/>
    <property type="match status" value="1"/>
</dbReference>
<evidence type="ECO:0000256" key="2">
    <source>
        <dbReference type="PROSITE-ProRule" id="PRU00192"/>
    </source>
</evidence>
<evidence type="ECO:0000259" key="5">
    <source>
        <dbReference type="PROSITE" id="PS51021"/>
    </source>
</evidence>
<dbReference type="SMART" id="SM00721">
    <property type="entry name" value="BAR"/>
    <property type="match status" value="1"/>
</dbReference>
<dbReference type="GO" id="GO:1990528">
    <property type="term" value="C:Rvs161p-Rvs167p complex"/>
    <property type="evidence" value="ECO:0007669"/>
    <property type="project" value="TreeGrafter"/>
</dbReference>
<dbReference type="PANTHER" id="PTHR47174:SF1">
    <property type="entry name" value="REDUCED VIABILITY UPON STARVATION PROTEIN 167"/>
    <property type="match status" value="1"/>
</dbReference>
<proteinExistence type="predicted"/>
<dbReference type="InterPro" id="IPR036028">
    <property type="entry name" value="SH3-like_dom_sf"/>
</dbReference>
<dbReference type="PANTHER" id="PTHR47174">
    <property type="entry name" value="BRIDGING INTEGRATOR 3"/>
    <property type="match status" value="1"/>
</dbReference>
<dbReference type="Gene3D" id="1.20.1270.60">
    <property type="entry name" value="Arfaptin homology (AH) domain/BAR domain"/>
    <property type="match status" value="1"/>
</dbReference>
<evidence type="ECO:0000259" key="4">
    <source>
        <dbReference type="PROSITE" id="PS50002"/>
    </source>
</evidence>
<dbReference type="GO" id="GO:0051666">
    <property type="term" value="P:actin cortical patch localization"/>
    <property type="evidence" value="ECO:0007669"/>
    <property type="project" value="InterPro"/>
</dbReference>
<sequence>MSWKGLSKALSRLPHQVKAKTGRIEVPIDNEYHELQVRFNQVAYYIMRLQKELAVYKDAIQDMTDRHSHFVDLIADVYYDPDLPEESLPERYASNMEEMQQYIREDLDCMHTTVLMPLTEMSRVMQQAERTMAKRNRKKLDYDRFKLGDKDASLETSAHDYEHYNSALKSELPILFDHVERVVRSLFARLHRIQCVIYKRYMDHAHKVIDFSTIHENIIDDYYQHIAHIPHIMNTLDLFQIFPPSEFNAPIPPPKHPNDDNSESIDGNTGSTTIPHPDIQHGHEAIGLGITPTAVVADVDGSSQCLDAIALEDYESQGVGDISFHKNQQIDILPSTDQNQDGWLTAKISGEIGLVPSEKIKILEQSRVR</sequence>
<dbReference type="Pfam" id="PF03114">
    <property type="entry name" value="BAR"/>
    <property type="match status" value="1"/>
</dbReference>
<name>A0A077WAG5_9FUNG</name>
<dbReference type="InterPro" id="IPR004148">
    <property type="entry name" value="BAR_dom"/>
</dbReference>
<dbReference type="GO" id="GO:0006897">
    <property type="term" value="P:endocytosis"/>
    <property type="evidence" value="ECO:0007669"/>
    <property type="project" value="InterPro"/>
</dbReference>
<protein>
    <recommendedName>
        <fullName evidence="7">SH3 domain-containing protein</fullName>
    </recommendedName>
</protein>
<dbReference type="CDD" id="cd00174">
    <property type="entry name" value="SH3"/>
    <property type="match status" value="1"/>
</dbReference>
<dbReference type="GO" id="GO:0043332">
    <property type="term" value="C:mating projection tip"/>
    <property type="evidence" value="ECO:0007669"/>
    <property type="project" value="TreeGrafter"/>
</dbReference>
<organism evidence="6">
    <name type="scientific">Lichtheimia ramosa</name>
    <dbReference type="NCBI Taxonomy" id="688394"/>
    <lineage>
        <taxon>Eukaryota</taxon>
        <taxon>Fungi</taxon>
        <taxon>Fungi incertae sedis</taxon>
        <taxon>Mucoromycota</taxon>
        <taxon>Mucoromycotina</taxon>
        <taxon>Mucoromycetes</taxon>
        <taxon>Mucorales</taxon>
        <taxon>Lichtheimiaceae</taxon>
        <taxon>Lichtheimia</taxon>
    </lineage>
</organism>
<feature type="compositionally biased region" description="Polar residues" evidence="3">
    <location>
        <begin position="264"/>
        <end position="274"/>
    </location>
</feature>
<dbReference type="AlphaFoldDB" id="A0A077WAG5"/>
<evidence type="ECO:0000256" key="1">
    <source>
        <dbReference type="ARBA" id="ARBA00022443"/>
    </source>
</evidence>
<dbReference type="PROSITE" id="PS50002">
    <property type="entry name" value="SH3"/>
    <property type="match status" value="1"/>
</dbReference>
<dbReference type="OrthoDB" id="2247271at2759"/>
<feature type="domain" description="SH3" evidence="4">
    <location>
        <begin position="303"/>
        <end position="365"/>
    </location>
</feature>
<evidence type="ECO:0000313" key="6">
    <source>
        <dbReference type="EMBL" id="CDS03103.1"/>
    </source>
</evidence>
<dbReference type="Pfam" id="PF00018">
    <property type="entry name" value="SH3_1"/>
    <property type="match status" value="1"/>
</dbReference>
<dbReference type="GO" id="GO:0031097">
    <property type="term" value="C:medial cortex"/>
    <property type="evidence" value="ECO:0007669"/>
    <property type="project" value="TreeGrafter"/>
</dbReference>
<evidence type="ECO:0000256" key="3">
    <source>
        <dbReference type="SAM" id="MobiDB-lite"/>
    </source>
</evidence>
<dbReference type="GO" id="GO:0097320">
    <property type="term" value="P:plasma membrane tubulation"/>
    <property type="evidence" value="ECO:0007669"/>
    <property type="project" value="TreeGrafter"/>
</dbReference>
<dbReference type="InterPro" id="IPR046982">
    <property type="entry name" value="BIN3/RVS161-like"/>
</dbReference>
<dbReference type="SUPFAM" id="SSF50044">
    <property type="entry name" value="SH3-domain"/>
    <property type="match status" value="1"/>
</dbReference>
<feature type="domain" description="BAR" evidence="5">
    <location>
        <begin position="17"/>
        <end position="231"/>
    </location>
</feature>
<gene>
    <name evidence="6" type="ORF">LRAMOSA00505</name>
</gene>